<protein>
    <submittedName>
        <fullName evidence="4">NADPH--quinone reductase</fullName>
    </submittedName>
</protein>
<dbReference type="InterPro" id="IPR047618">
    <property type="entry name" value="QOR-like"/>
</dbReference>
<evidence type="ECO:0000256" key="2">
    <source>
        <dbReference type="ARBA" id="ARBA00023002"/>
    </source>
</evidence>
<dbReference type="Gene3D" id="3.90.180.10">
    <property type="entry name" value="Medium-chain alcohol dehydrogenases, catalytic domain"/>
    <property type="match status" value="1"/>
</dbReference>
<dbReference type="FunFam" id="3.40.50.720:FF:000053">
    <property type="entry name" value="Quinone oxidoreductase 1"/>
    <property type="match status" value="1"/>
</dbReference>
<dbReference type="Pfam" id="PF00107">
    <property type="entry name" value="ADH_zinc_N"/>
    <property type="match status" value="1"/>
</dbReference>
<evidence type="ECO:0000256" key="1">
    <source>
        <dbReference type="ARBA" id="ARBA00022857"/>
    </source>
</evidence>
<evidence type="ECO:0000313" key="5">
    <source>
        <dbReference type="Proteomes" id="UP000243847"/>
    </source>
</evidence>
<dbReference type="EMBL" id="AP017457">
    <property type="protein sequence ID" value="BAU99664.1"/>
    <property type="molecule type" value="Genomic_DNA"/>
</dbReference>
<organism evidence="4 5">
    <name type="scientific">Aurantimicrobium minutum</name>
    <dbReference type="NCBI Taxonomy" id="708131"/>
    <lineage>
        <taxon>Bacteria</taxon>
        <taxon>Bacillati</taxon>
        <taxon>Actinomycetota</taxon>
        <taxon>Actinomycetes</taxon>
        <taxon>Micrococcales</taxon>
        <taxon>Microbacteriaceae</taxon>
        <taxon>Aurantimicrobium</taxon>
    </lineage>
</organism>
<keyword evidence="2" id="KW-0560">Oxidoreductase</keyword>
<evidence type="ECO:0000259" key="3">
    <source>
        <dbReference type="SMART" id="SM00829"/>
    </source>
</evidence>
<dbReference type="AlphaFoldDB" id="A0A173LXT4"/>
<dbReference type="PANTHER" id="PTHR48106:SF13">
    <property type="entry name" value="QUINONE OXIDOREDUCTASE-RELATED"/>
    <property type="match status" value="1"/>
</dbReference>
<accession>A0A173LXT4</accession>
<reference evidence="4 5" key="1">
    <citation type="journal article" date="2016" name="Genome Announc.">
        <title>Complete Genome Sequence of Aurantimicrobium minutum Type Strain KNCT, a Planktonic Ultramicrobacterium Isolated from River Water.</title>
        <authorList>
            <person name="Nakai R."/>
            <person name="Fujisawa T."/>
            <person name="Nakamura Y."/>
            <person name="Nishide H."/>
            <person name="Uchiyama I."/>
            <person name="Baba T."/>
            <person name="Toyoda A."/>
            <person name="Fujiyama A."/>
            <person name="Naganuma T."/>
            <person name="Niki H."/>
        </authorList>
    </citation>
    <scope>NUCLEOTIDE SEQUENCE [LARGE SCALE GENOMIC DNA]</scope>
    <source>
        <strain evidence="4 5">KNC</strain>
    </source>
</reference>
<dbReference type="Proteomes" id="UP000243847">
    <property type="component" value="Chromosome sequence1"/>
</dbReference>
<dbReference type="SMART" id="SM00829">
    <property type="entry name" value="PKS_ER"/>
    <property type="match status" value="1"/>
</dbReference>
<dbReference type="GO" id="GO:0035925">
    <property type="term" value="F:mRNA 3'-UTR AU-rich region binding"/>
    <property type="evidence" value="ECO:0007669"/>
    <property type="project" value="TreeGrafter"/>
</dbReference>
<name>A0A173LXT4_9MICO</name>
<sequence length="323" mass="34420">MAMTNAIVISEFGDSSVLNFTDVPTPTPAPGQVLVKMRATGVNFIEIYQRKGIYSIPLPTVLGAEGMGIIDALGEGVTNLEVGQRVAFTDGISTYAEHALVDAQKALLIPEGMDDLTAAALPLQGLTAHYLSSSTFALGPEHTALIHAGAGGVGLLLIQLAKMRGARVFTTVSDEFKAELAREAGADEVLSYDGFDVRVRELTNGRGVDVVYDGVGQATFDRSLMSLAIRGMMVLFGAASGPVPEFDLQRLNSGGSLFITRPTLWNYLLTAEERIWRWSELTEAVISGKLNVRIGGTYPLAQAAQAHDDLAGRKTTGKLLLLP</sequence>
<dbReference type="GO" id="GO:0003960">
    <property type="term" value="F:quinone reductase (NADPH) activity"/>
    <property type="evidence" value="ECO:0007669"/>
    <property type="project" value="InterPro"/>
</dbReference>
<keyword evidence="1" id="KW-0521">NADP</keyword>
<dbReference type="InterPro" id="IPR036291">
    <property type="entry name" value="NAD(P)-bd_dom_sf"/>
</dbReference>
<dbReference type="CDD" id="cd05286">
    <property type="entry name" value="QOR2"/>
    <property type="match status" value="1"/>
</dbReference>
<dbReference type="Pfam" id="PF08240">
    <property type="entry name" value="ADH_N"/>
    <property type="match status" value="1"/>
</dbReference>
<dbReference type="InterPro" id="IPR020843">
    <property type="entry name" value="ER"/>
</dbReference>
<dbReference type="InterPro" id="IPR013154">
    <property type="entry name" value="ADH-like_N"/>
</dbReference>
<feature type="domain" description="Enoyl reductase (ER)" evidence="3">
    <location>
        <begin position="13"/>
        <end position="321"/>
    </location>
</feature>
<dbReference type="InterPro" id="IPR013149">
    <property type="entry name" value="ADH-like_C"/>
</dbReference>
<dbReference type="Gene3D" id="3.40.50.720">
    <property type="entry name" value="NAD(P)-binding Rossmann-like Domain"/>
    <property type="match status" value="1"/>
</dbReference>
<evidence type="ECO:0000313" key="4">
    <source>
        <dbReference type="EMBL" id="BAU99664.1"/>
    </source>
</evidence>
<dbReference type="GO" id="GO:0005829">
    <property type="term" value="C:cytosol"/>
    <property type="evidence" value="ECO:0007669"/>
    <property type="project" value="TreeGrafter"/>
</dbReference>
<gene>
    <name evidence="4" type="ORF">AUMI_111220</name>
</gene>
<dbReference type="SUPFAM" id="SSF50129">
    <property type="entry name" value="GroES-like"/>
    <property type="match status" value="1"/>
</dbReference>
<dbReference type="KEGG" id="amin:AUMI_111220"/>
<dbReference type="PANTHER" id="PTHR48106">
    <property type="entry name" value="QUINONE OXIDOREDUCTASE PIG3-RELATED"/>
    <property type="match status" value="1"/>
</dbReference>
<dbReference type="InterPro" id="IPR011032">
    <property type="entry name" value="GroES-like_sf"/>
</dbReference>
<dbReference type="GO" id="GO:0070402">
    <property type="term" value="F:NADPH binding"/>
    <property type="evidence" value="ECO:0007669"/>
    <property type="project" value="TreeGrafter"/>
</dbReference>
<dbReference type="SUPFAM" id="SSF51735">
    <property type="entry name" value="NAD(P)-binding Rossmann-fold domains"/>
    <property type="match status" value="1"/>
</dbReference>
<proteinExistence type="predicted"/>